<dbReference type="GO" id="GO:0016020">
    <property type="term" value="C:membrane"/>
    <property type="evidence" value="ECO:0007669"/>
    <property type="project" value="TreeGrafter"/>
</dbReference>
<accession>A0A4P6DA40</accession>
<dbReference type="InterPro" id="IPR012464">
    <property type="entry name" value="DUF1676"/>
</dbReference>
<sequence length="140" mass="16127">MSSFMAAMLIIKMVKMKLIFLLPLLVGVTTAKKILLKVLLFLFPALAHLFKLCAYYHHQHTKYHLHHHHQVAHHHHHPAPTIYIPPPSHEYDYPPPGAEIIHKADPTTNELSSWGIDYQGPINGEQDSISRLYSINHFLF</sequence>
<name>A0A4P6DA40_RHOPR</name>
<reference evidence="1" key="1">
    <citation type="submission" date="2019-04" db="EMBL/GenBank/DDBJ databases">
        <title>Analysis of the testis transcriptome of the Chagas disease vector Rhodnius prolixus.</title>
        <authorList>
            <person name="Cesar J."/>
            <person name="Ribeiro J.M."/>
            <person name="Pereira M.H."/>
            <person name="Araujo R.N."/>
            <person name="Gontijo N.F."/>
            <person name="Pessoa G."/>
            <person name="Sant'Anna M.V."/>
            <person name="Sorgine M.H."/>
            <person name="Majerowicz D."/>
            <person name="Carvalho A.B."/>
            <person name="Braz G."/>
            <person name="Mesquita R."/>
            <person name="Lagerblad P.O."/>
            <person name="Koerich L.B."/>
        </authorList>
    </citation>
    <scope>NUCLEOTIDE SEQUENCE</scope>
</reference>
<organism evidence="1">
    <name type="scientific">Rhodnius prolixus</name>
    <name type="common">Triatomid bug</name>
    <dbReference type="NCBI Taxonomy" id="13249"/>
    <lineage>
        <taxon>Eukaryota</taxon>
        <taxon>Metazoa</taxon>
        <taxon>Ecdysozoa</taxon>
        <taxon>Arthropoda</taxon>
        <taxon>Hexapoda</taxon>
        <taxon>Insecta</taxon>
        <taxon>Pterygota</taxon>
        <taxon>Neoptera</taxon>
        <taxon>Paraneoptera</taxon>
        <taxon>Hemiptera</taxon>
        <taxon>Heteroptera</taxon>
        <taxon>Panheteroptera</taxon>
        <taxon>Cimicomorpha</taxon>
        <taxon>Reduviidae</taxon>
        <taxon>Triatominae</taxon>
        <taxon>Rhodnius</taxon>
    </lineage>
</organism>
<evidence type="ECO:0000313" key="1">
    <source>
        <dbReference type="EMBL" id="MOY46117.1"/>
    </source>
</evidence>
<proteinExistence type="predicted"/>
<dbReference type="PANTHER" id="PTHR21879">
    <property type="entry name" value="FI03362P-RELATED-RELATED"/>
    <property type="match status" value="1"/>
</dbReference>
<dbReference type="EMBL" id="GHKJ01001087">
    <property type="protein sequence ID" value="MOY46117.1"/>
    <property type="molecule type" value="Transcribed_RNA"/>
</dbReference>
<dbReference type="AlphaFoldDB" id="A0A4P6DA40"/>
<dbReference type="PANTHER" id="PTHR21879:SF4">
    <property type="entry name" value="OSIRIS 17, ISOFORM C"/>
    <property type="match status" value="1"/>
</dbReference>
<protein>
    <submittedName>
        <fullName evidence="1">Uncharacterized protein</fullName>
    </submittedName>
</protein>